<keyword evidence="2" id="KW-0175">Coiled coil</keyword>
<organism evidence="5 6">
    <name type="scientific">Salibacterium salarium</name>
    <dbReference type="NCBI Taxonomy" id="284579"/>
    <lineage>
        <taxon>Bacteria</taxon>
        <taxon>Bacillati</taxon>
        <taxon>Bacillota</taxon>
        <taxon>Bacilli</taxon>
        <taxon>Bacillales</taxon>
        <taxon>Bacillaceae</taxon>
    </lineage>
</organism>
<dbReference type="RefSeq" id="WP_125557393.1">
    <property type="nucleotide sequence ID" value="NZ_RBVX01000018.1"/>
</dbReference>
<evidence type="ECO:0000259" key="3">
    <source>
        <dbReference type="PROSITE" id="PS50106"/>
    </source>
</evidence>
<dbReference type="AlphaFoldDB" id="A0A428N0M4"/>
<reference evidence="5 6" key="1">
    <citation type="submission" date="2018-10" db="EMBL/GenBank/DDBJ databases">
        <title>Draft genome sequence of Bacillus salarius IM0101, isolated from a hypersaline soil in Inner Mongolia, China.</title>
        <authorList>
            <person name="Yamprayoonswat W."/>
            <person name="Boonvisut S."/>
            <person name="Jumpathong W."/>
            <person name="Sittihan S."/>
            <person name="Ruangsuj P."/>
            <person name="Wanthongcharoen S."/>
            <person name="Thongpramul N."/>
            <person name="Pimmason S."/>
            <person name="Yu B."/>
            <person name="Yasawong M."/>
        </authorList>
    </citation>
    <scope>NUCLEOTIDE SEQUENCE [LARGE SCALE GENOMIC DNA]</scope>
    <source>
        <strain evidence="5 6">IM0101</strain>
    </source>
</reference>
<dbReference type="PROSITE" id="PS51494">
    <property type="entry name" value="SPOIVB"/>
    <property type="match status" value="1"/>
</dbReference>
<dbReference type="EC" id="3.4.21.116" evidence="5"/>
<evidence type="ECO:0000256" key="2">
    <source>
        <dbReference type="SAM" id="Coils"/>
    </source>
</evidence>
<dbReference type="InterPro" id="IPR036034">
    <property type="entry name" value="PDZ_sf"/>
</dbReference>
<protein>
    <submittedName>
        <fullName evidence="5">SpoIVB peptidase</fullName>
        <ecNumber evidence="5">3.4.21.116</ecNumber>
    </submittedName>
</protein>
<dbReference type="InterPro" id="IPR014219">
    <property type="entry name" value="SpoIVB"/>
</dbReference>
<dbReference type="InterPro" id="IPR009003">
    <property type="entry name" value="Peptidase_S1_PA"/>
</dbReference>
<dbReference type="Pfam" id="PF13180">
    <property type="entry name" value="PDZ_2"/>
    <property type="match status" value="1"/>
</dbReference>
<sequence>MKWGRRLTGIFLMVVFTFLLSNDALQSYMQIPQQITMFESIGVEEKIDAENQENIKVLENTEESKATVNVAGFPNKQADIKKIPDIEVIPGGDSIGVKLQSDGVMIIGFHDVLSGDKRFSPAEKAGLKAGDRIVEMNNREINKLEDVVKELEKTETKEELSLKYMRKSTMHEVKVVPHEDEESYVLGAYIRNAASGVGTLTFYEPENGKFGALGHVIADADTKKPVVVENGKILRSSVGSIQRGVNGDPGEKQATLAPDNQELGKVTKNSSFGVFGQLEKNKLNDSKNHYNEPMPVAFAQEVETGPAKMLTVIEDEKVEEFDIEIVQSMPQLQAASKGMVIKVKDEELLEKTGGIIQGMSGSPIIQQGKVVGAVTHVFVNDSTSGYASHIEWMLDEAGIDTFKKERTQQAS</sequence>
<name>A0A428N0M4_9BACI</name>
<dbReference type="NCBIfam" id="TIGR02860">
    <property type="entry name" value="spore_IV_B"/>
    <property type="match status" value="1"/>
</dbReference>
<feature type="domain" description="Peptidase S55" evidence="4">
    <location>
        <begin position="167"/>
        <end position="409"/>
    </location>
</feature>
<dbReference type="Pfam" id="PF05580">
    <property type="entry name" value="Peptidase_S55"/>
    <property type="match status" value="1"/>
</dbReference>
<dbReference type="SUPFAM" id="SSF50494">
    <property type="entry name" value="Trypsin-like serine proteases"/>
    <property type="match status" value="1"/>
</dbReference>
<proteinExistence type="predicted"/>
<comment type="caution">
    <text evidence="5">The sequence shown here is derived from an EMBL/GenBank/DDBJ whole genome shotgun (WGS) entry which is preliminary data.</text>
</comment>
<dbReference type="OrthoDB" id="9765242at2"/>
<dbReference type="PROSITE" id="PS50106">
    <property type="entry name" value="PDZ"/>
    <property type="match status" value="1"/>
</dbReference>
<evidence type="ECO:0000313" key="6">
    <source>
        <dbReference type="Proteomes" id="UP000275076"/>
    </source>
</evidence>
<accession>A0A428N0M4</accession>
<feature type="coiled-coil region" evidence="2">
    <location>
        <begin position="134"/>
        <end position="161"/>
    </location>
</feature>
<dbReference type="SMART" id="SM00228">
    <property type="entry name" value="PDZ"/>
    <property type="match status" value="1"/>
</dbReference>
<keyword evidence="1" id="KW-0645">Protease</keyword>
<dbReference type="InterPro" id="IPR008763">
    <property type="entry name" value="Peptidase_S55"/>
</dbReference>
<keyword evidence="5" id="KW-0378">Hydrolase</keyword>
<dbReference type="GO" id="GO:0008236">
    <property type="term" value="F:serine-type peptidase activity"/>
    <property type="evidence" value="ECO:0007669"/>
    <property type="project" value="UniProtKB-KW"/>
</dbReference>
<gene>
    <name evidence="5" type="primary">spoIVB</name>
    <name evidence="5" type="ORF">D7Z54_17480</name>
</gene>
<keyword evidence="1" id="KW-0720">Serine protease</keyword>
<dbReference type="SUPFAM" id="SSF50156">
    <property type="entry name" value="PDZ domain-like"/>
    <property type="match status" value="1"/>
</dbReference>
<dbReference type="EMBL" id="RBVX01000018">
    <property type="protein sequence ID" value="RSL31994.1"/>
    <property type="molecule type" value="Genomic_DNA"/>
</dbReference>
<dbReference type="Gene3D" id="2.30.42.10">
    <property type="match status" value="1"/>
</dbReference>
<dbReference type="Proteomes" id="UP000275076">
    <property type="component" value="Unassembled WGS sequence"/>
</dbReference>
<evidence type="ECO:0000313" key="5">
    <source>
        <dbReference type="EMBL" id="RSL31994.1"/>
    </source>
</evidence>
<feature type="domain" description="PDZ" evidence="3">
    <location>
        <begin position="85"/>
        <end position="166"/>
    </location>
</feature>
<dbReference type="InterPro" id="IPR001478">
    <property type="entry name" value="PDZ"/>
</dbReference>
<evidence type="ECO:0000256" key="1">
    <source>
        <dbReference type="ARBA" id="ARBA00022825"/>
    </source>
</evidence>
<keyword evidence="6" id="KW-1185">Reference proteome</keyword>
<evidence type="ECO:0000259" key="4">
    <source>
        <dbReference type="PROSITE" id="PS51494"/>
    </source>
</evidence>